<gene>
    <name evidence="2" type="ORF">HYH03_001139</name>
</gene>
<accession>A0A835YPA0</accession>
<comment type="caution">
    <text evidence="2">The sequence shown here is derived from an EMBL/GenBank/DDBJ whole genome shotgun (WGS) entry which is preliminary data.</text>
</comment>
<dbReference type="AlphaFoldDB" id="A0A835YPA0"/>
<name>A0A835YPA0_9CHLO</name>
<evidence type="ECO:0000313" key="2">
    <source>
        <dbReference type="EMBL" id="KAG2501349.1"/>
    </source>
</evidence>
<dbReference type="EMBL" id="JAEHOE010000002">
    <property type="protein sequence ID" value="KAG2501349.1"/>
    <property type="molecule type" value="Genomic_DNA"/>
</dbReference>
<keyword evidence="3" id="KW-1185">Reference proteome</keyword>
<evidence type="ECO:0000256" key="1">
    <source>
        <dbReference type="SAM" id="Coils"/>
    </source>
</evidence>
<keyword evidence="1" id="KW-0175">Coiled coil</keyword>
<protein>
    <submittedName>
        <fullName evidence="2">Uncharacterized protein</fullName>
    </submittedName>
</protein>
<feature type="coiled-coil region" evidence="1">
    <location>
        <begin position="35"/>
        <end position="69"/>
    </location>
</feature>
<organism evidence="2 3">
    <name type="scientific">Edaphochlamys debaryana</name>
    <dbReference type="NCBI Taxonomy" id="47281"/>
    <lineage>
        <taxon>Eukaryota</taxon>
        <taxon>Viridiplantae</taxon>
        <taxon>Chlorophyta</taxon>
        <taxon>core chlorophytes</taxon>
        <taxon>Chlorophyceae</taxon>
        <taxon>CS clade</taxon>
        <taxon>Chlamydomonadales</taxon>
        <taxon>Chlamydomonadales incertae sedis</taxon>
        <taxon>Edaphochlamys</taxon>
    </lineage>
</organism>
<reference evidence="2" key="1">
    <citation type="journal article" date="2020" name="bioRxiv">
        <title>Comparative genomics of Chlamydomonas.</title>
        <authorList>
            <person name="Craig R.J."/>
            <person name="Hasan A.R."/>
            <person name="Ness R.W."/>
            <person name="Keightley P.D."/>
        </authorList>
    </citation>
    <scope>NUCLEOTIDE SEQUENCE</scope>
    <source>
        <strain evidence="2">CCAP 11/70</strain>
    </source>
</reference>
<evidence type="ECO:0000313" key="3">
    <source>
        <dbReference type="Proteomes" id="UP000612055"/>
    </source>
</evidence>
<dbReference type="Proteomes" id="UP000612055">
    <property type="component" value="Unassembled WGS sequence"/>
</dbReference>
<sequence length="119" mass="13650">MAARPLRFLKKNAGPLTVIGGGCSASFFAGMAWAARNQQAEMRRFRAEADRYKLEADRYIARKKQETERYKLEAGRYIARKKQETERYKLEAQTERGLFDAALKQRAGRVAPSPTHQQL</sequence>
<proteinExistence type="predicted"/>
<dbReference type="PROSITE" id="PS51257">
    <property type="entry name" value="PROKAR_LIPOPROTEIN"/>
    <property type="match status" value="1"/>
</dbReference>